<evidence type="ECO:0000256" key="6">
    <source>
        <dbReference type="ARBA" id="ARBA00022967"/>
    </source>
</evidence>
<dbReference type="InterPro" id="IPR003439">
    <property type="entry name" value="ABC_transporter-like_ATP-bd"/>
</dbReference>
<dbReference type="FunFam" id="3.40.50.300:FF:000056">
    <property type="entry name" value="Cell division ATP-binding protein FtsE"/>
    <property type="match status" value="1"/>
</dbReference>
<comment type="similarity">
    <text evidence="1">Belongs to the ABC transporter superfamily.</text>
</comment>
<dbReference type="RefSeq" id="WP_275417718.1">
    <property type="nucleotide sequence ID" value="NZ_CP106878.1"/>
</dbReference>
<evidence type="ECO:0000313" key="11">
    <source>
        <dbReference type="Proteomes" id="UP001164718"/>
    </source>
</evidence>
<dbReference type="GO" id="GO:0005524">
    <property type="term" value="F:ATP binding"/>
    <property type="evidence" value="ECO:0007669"/>
    <property type="project" value="UniProtKB-KW"/>
</dbReference>
<dbReference type="GO" id="GO:0016887">
    <property type="term" value="F:ATP hydrolysis activity"/>
    <property type="evidence" value="ECO:0007669"/>
    <property type="project" value="InterPro"/>
</dbReference>
<dbReference type="EMBL" id="CP106878">
    <property type="protein sequence ID" value="WAA09935.1"/>
    <property type="molecule type" value="Genomic_DNA"/>
</dbReference>
<keyword evidence="3" id="KW-1003">Cell membrane</keyword>
<dbReference type="GO" id="GO:0005886">
    <property type="term" value="C:plasma membrane"/>
    <property type="evidence" value="ECO:0007669"/>
    <property type="project" value="UniProtKB-ARBA"/>
</dbReference>
<organism evidence="10 11">
    <name type="scientific">Fervidibacillus albus</name>
    <dbReference type="NCBI Taxonomy" id="2980026"/>
    <lineage>
        <taxon>Bacteria</taxon>
        <taxon>Bacillati</taxon>
        <taxon>Bacillota</taxon>
        <taxon>Bacilli</taxon>
        <taxon>Bacillales</taxon>
        <taxon>Bacillaceae</taxon>
        <taxon>Fervidibacillus</taxon>
    </lineage>
</organism>
<dbReference type="PROSITE" id="PS00211">
    <property type="entry name" value="ABC_TRANSPORTER_1"/>
    <property type="match status" value="1"/>
</dbReference>
<keyword evidence="4" id="KW-0547">Nucleotide-binding</keyword>
<dbReference type="SMART" id="SM00930">
    <property type="entry name" value="NIL"/>
    <property type="match status" value="1"/>
</dbReference>
<dbReference type="InterPro" id="IPR045865">
    <property type="entry name" value="ACT-like_dom_sf"/>
</dbReference>
<evidence type="ECO:0000256" key="2">
    <source>
        <dbReference type="ARBA" id="ARBA00022448"/>
    </source>
</evidence>
<dbReference type="InterPro" id="IPR050086">
    <property type="entry name" value="MetN_ABC_transporter-like"/>
</dbReference>
<dbReference type="Proteomes" id="UP001164718">
    <property type="component" value="Chromosome"/>
</dbReference>
<keyword evidence="7" id="KW-0029">Amino-acid transport</keyword>
<sequence length="341" mass="37920">MISVQNVKKTFRSKSGEITAVKDVNLEIKEGEIFGIIGYSGAGKSTLIRMFNGLEQPTAGSIRIGGKDITTMKGSELRLARQEIGMIFQHFHLLWSRTVRGNISFPLEIAGVPKKKRDERVEELIQLVGLAGKEDAYPSELSGGQKQRVGIARALANNPKVLLCDEATSALDPDTTDAILNLLVDINKRFGLTIILITHEMHVIQKICHRVAVMEKGKIVETGSVLDVFKRPKQSVTKRFLGQVTEAEDMKETIERLLDKYKTGKILKLTFVGEVAEEPIISNLIQNQSILVNIVHGNISQTRSGSYGTLFIHMDGKEEEVHRAIQFLQSRQIGVEVIEHV</sequence>
<dbReference type="PROSITE" id="PS50893">
    <property type="entry name" value="ABC_TRANSPORTER_2"/>
    <property type="match status" value="1"/>
</dbReference>
<dbReference type="SUPFAM" id="SSF52540">
    <property type="entry name" value="P-loop containing nucleoside triphosphate hydrolases"/>
    <property type="match status" value="1"/>
</dbReference>
<evidence type="ECO:0000313" key="10">
    <source>
        <dbReference type="EMBL" id="WAA09935.1"/>
    </source>
</evidence>
<evidence type="ECO:0000256" key="5">
    <source>
        <dbReference type="ARBA" id="ARBA00022840"/>
    </source>
</evidence>
<gene>
    <name evidence="10" type="ORF">OE104_00725</name>
</gene>
<dbReference type="InterPro" id="IPR003593">
    <property type="entry name" value="AAA+_ATPase"/>
</dbReference>
<dbReference type="GO" id="GO:0006865">
    <property type="term" value="P:amino acid transport"/>
    <property type="evidence" value="ECO:0007669"/>
    <property type="project" value="UniProtKB-KW"/>
</dbReference>
<evidence type="ECO:0000256" key="3">
    <source>
        <dbReference type="ARBA" id="ARBA00022475"/>
    </source>
</evidence>
<dbReference type="Gene3D" id="3.30.70.260">
    <property type="match status" value="1"/>
</dbReference>
<dbReference type="PANTHER" id="PTHR43166">
    <property type="entry name" value="AMINO ACID IMPORT ATP-BINDING PROTEIN"/>
    <property type="match status" value="1"/>
</dbReference>
<dbReference type="Pfam" id="PF09383">
    <property type="entry name" value="NIL"/>
    <property type="match status" value="1"/>
</dbReference>
<dbReference type="InterPro" id="IPR027417">
    <property type="entry name" value="P-loop_NTPase"/>
</dbReference>
<evidence type="ECO:0000256" key="7">
    <source>
        <dbReference type="ARBA" id="ARBA00022970"/>
    </source>
</evidence>
<keyword evidence="8" id="KW-0472">Membrane</keyword>
<dbReference type="AlphaFoldDB" id="A0A9E8LV78"/>
<keyword evidence="5 10" id="KW-0067">ATP-binding</keyword>
<dbReference type="SUPFAM" id="SSF55021">
    <property type="entry name" value="ACT-like"/>
    <property type="match status" value="1"/>
</dbReference>
<accession>A0A9E8LV78</accession>
<name>A0A9E8LV78_9BACI</name>
<dbReference type="CDD" id="cd03258">
    <property type="entry name" value="ABC_MetN_methionine_transporter"/>
    <property type="match status" value="1"/>
</dbReference>
<keyword evidence="6" id="KW-1278">Translocase</keyword>
<evidence type="ECO:0000259" key="9">
    <source>
        <dbReference type="PROSITE" id="PS50893"/>
    </source>
</evidence>
<dbReference type="Gene3D" id="3.40.50.300">
    <property type="entry name" value="P-loop containing nucleotide triphosphate hydrolases"/>
    <property type="match status" value="1"/>
</dbReference>
<evidence type="ECO:0000256" key="8">
    <source>
        <dbReference type="ARBA" id="ARBA00023136"/>
    </source>
</evidence>
<evidence type="ECO:0000256" key="4">
    <source>
        <dbReference type="ARBA" id="ARBA00022741"/>
    </source>
</evidence>
<proteinExistence type="inferred from homology"/>
<evidence type="ECO:0000256" key="1">
    <source>
        <dbReference type="ARBA" id="ARBA00005417"/>
    </source>
</evidence>
<protein>
    <submittedName>
        <fullName evidence="10">Methionine ABC transporter ATP-binding protein</fullName>
    </submittedName>
</protein>
<dbReference type="Pfam" id="PF00005">
    <property type="entry name" value="ABC_tran"/>
    <property type="match status" value="1"/>
</dbReference>
<reference evidence="10" key="1">
    <citation type="submission" date="2022-09" db="EMBL/GenBank/DDBJ databases">
        <title>Complete Genomes of Fervidibacillus albus and Fervidibacillus halotolerans isolated from tidal flat sediments.</title>
        <authorList>
            <person name="Kwon K.K."/>
            <person name="Yang S.-H."/>
            <person name="Park M.J."/>
            <person name="Oh H.-M."/>
        </authorList>
    </citation>
    <scope>NUCLEOTIDE SEQUENCE</scope>
    <source>
        <strain evidence="10">MEBiC13591</strain>
    </source>
</reference>
<dbReference type="SMART" id="SM00382">
    <property type="entry name" value="AAA"/>
    <property type="match status" value="1"/>
</dbReference>
<keyword evidence="2" id="KW-0813">Transport</keyword>
<dbReference type="PANTHER" id="PTHR43166:SF36">
    <property type="entry name" value="METHIONINE IMPORT ATP-BINDING PROTEIN METN 2"/>
    <property type="match status" value="1"/>
</dbReference>
<dbReference type="KEGG" id="faf:OE104_00725"/>
<dbReference type="InterPro" id="IPR017871">
    <property type="entry name" value="ABC_transporter-like_CS"/>
</dbReference>
<dbReference type="InterPro" id="IPR041701">
    <property type="entry name" value="MetN_ABC"/>
</dbReference>
<feature type="domain" description="ABC transporter" evidence="9">
    <location>
        <begin position="2"/>
        <end position="241"/>
    </location>
</feature>
<keyword evidence="11" id="KW-1185">Reference proteome</keyword>
<dbReference type="InterPro" id="IPR018449">
    <property type="entry name" value="NIL_domain"/>
</dbReference>